<keyword evidence="7 10" id="KW-0791">Threonine biosynthesis</keyword>
<dbReference type="Pfam" id="PF00742">
    <property type="entry name" value="Homoserine_dh"/>
    <property type="match status" value="1"/>
</dbReference>
<evidence type="ECO:0000256" key="6">
    <source>
        <dbReference type="ARBA" id="ARBA00022605"/>
    </source>
</evidence>
<evidence type="ECO:0000256" key="2">
    <source>
        <dbReference type="ARBA" id="ARBA00005062"/>
    </source>
</evidence>
<dbReference type="Gene3D" id="3.30.70.260">
    <property type="match status" value="1"/>
</dbReference>
<evidence type="ECO:0000259" key="13">
    <source>
        <dbReference type="Pfam" id="PF03447"/>
    </source>
</evidence>
<dbReference type="InterPro" id="IPR005106">
    <property type="entry name" value="Asp/hSer_DH_NAD-bd"/>
</dbReference>
<dbReference type="Proteomes" id="UP001500920">
    <property type="component" value="Unassembled WGS sequence"/>
</dbReference>
<evidence type="ECO:0000313" key="15">
    <source>
        <dbReference type="Proteomes" id="UP001500920"/>
    </source>
</evidence>
<dbReference type="NCBIfam" id="NF004976">
    <property type="entry name" value="PRK06349.1"/>
    <property type="match status" value="1"/>
</dbReference>
<evidence type="ECO:0000256" key="7">
    <source>
        <dbReference type="ARBA" id="ARBA00022697"/>
    </source>
</evidence>
<keyword evidence="10" id="KW-0521">NADP</keyword>
<evidence type="ECO:0000256" key="11">
    <source>
        <dbReference type="RuleBase" id="RU004171"/>
    </source>
</evidence>
<reference evidence="15" key="1">
    <citation type="journal article" date="2019" name="Int. J. Syst. Evol. Microbiol.">
        <title>The Global Catalogue of Microorganisms (GCM) 10K type strain sequencing project: providing services to taxonomists for standard genome sequencing and annotation.</title>
        <authorList>
            <consortium name="The Broad Institute Genomics Platform"/>
            <consortium name="The Broad Institute Genome Sequencing Center for Infectious Disease"/>
            <person name="Wu L."/>
            <person name="Ma J."/>
        </authorList>
    </citation>
    <scope>NUCLEOTIDE SEQUENCE [LARGE SCALE GENOMIC DNA]</scope>
    <source>
        <strain evidence="15">JCM 16981</strain>
    </source>
</reference>
<dbReference type="SUPFAM" id="SSF55347">
    <property type="entry name" value="Glyceraldehyde-3-phosphate dehydrogenase-like, C-terminal domain"/>
    <property type="match status" value="1"/>
</dbReference>
<evidence type="ECO:0000256" key="9">
    <source>
        <dbReference type="ARBA" id="ARBA00023167"/>
    </source>
</evidence>
<evidence type="ECO:0000256" key="4">
    <source>
        <dbReference type="ARBA" id="ARBA00013213"/>
    </source>
</evidence>
<keyword evidence="9 10" id="KW-0486">Methionine biosynthesis</keyword>
<comment type="catalytic activity">
    <reaction evidence="10">
        <text>L-homoserine + NADP(+) = L-aspartate 4-semialdehyde + NADPH + H(+)</text>
        <dbReference type="Rhea" id="RHEA:15761"/>
        <dbReference type="ChEBI" id="CHEBI:15378"/>
        <dbReference type="ChEBI" id="CHEBI:57476"/>
        <dbReference type="ChEBI" id="CHEBI:57783"/>
        <dbReference type="ChEBI" id="CHEBI:58349"/>
        <dbReference type="ChEBI" id="CHEBI:537519"/>
        <dbReference type="EC" id="1.1.1.3"/>
    </reaction>
</comment>
<name>A0ABP7EC79_9STAP</name>
<dbReference type="EMBL" id="BAABCK010000012">
    <property type="protein sequence ID" value="GAA3717188.1"/>
    <property type="molecule type" value="Genomic_DNA"/>
</dbReference>
<dbReference type="Gene3D" id="3.30.360.10">
    <property type="entry name" value="Dihydrodipicolinate Reductase, domain 2"/>
    <property type="match status" value="1"/>
</dbReference>
<evidence type="ECO:0000259" key="12">
    <source>
        <dbReference type="Pfam" id="PF00742"/>
    </source>
</evidence>
<proteinExistence type="inferred from homology"/>
<dbReference type="InterPro" id="IPR036291">
    <property type="entry name" value="NAD(P)-bd_dom_sf"/>
</dbReference>
<comment type="pathway">
    <text evidence="2 10">Amino-acid biosynthesis; L-methionine biosynthesis via de novo pathway; L-homoserine from L-aspartate: step 3/3.</text>
</comment>
<keyword evidence="15" id="KW-1185">Reference proteome</keyword>
<evidence type="ECO:0000256" key="3">
    <source>
        <dbReference type="ARBA" id="ARBA00006753"/>
    </source>
</evidence>
<sequence>MKVAILGMGTVGSGVMEVIRMNRQEIERQIGASFSISHVLVRDKYKERGVELRGVTITDAIDEIHAADIDVVVEVMGGMASTRDMLLEFLEKGVHVISANKDMLAEHIDELAEAANRNGAMLMYEASVAGGIPIINGISQGLNANRIQEVMGILNGTTNYILTKMTGEGWDYEKALDAAKEKGYAEADPTNDVAGFDAQRKIVLLSRLAYNRKVDIGKVRAQGIDSVELKDIEAGRSAGLTMKLIGRSTFHDDRLSIEVAPVFLPDDHQLSTVSNEKNAVYISGNAVGETMFYGPGAGGRETASAVVSDLISCLRRMECVERNIVPAHEAVITEDASPKRFYVRFTVDEISAGEQLSQHGIDYELIERGEAAVIITSAIKPEKLRALVENNDSIYVTYKVEGD</sequence>
<comment type="caution">
    <text evidence="14">The sequence shown here is derived from an EMBL/GenBank/DDBJ whole genome shotgun (WGS) entry which is preliminary data.</text>
</comment>
<gene>
    <name evidence="14" type="ORF">GCM10022378_04210</name>
</gene>
<keyword evidence="8 10" id="KW-0560">Oxidoreductase</keyword>
<dbReference type="PANTHER" id="PTHR43331">
    <property type="entry name" value="HOMOSERINE DEHYDROGENASE"/>
    <property type="match status" value="1"/>
</dbReference>
<evidence type="ECO:0000256" key="5">
    <source>
        <dbReference type="ARBA" id="ARBA00013376"/>
    </source>
</evidence>
<dbReference type="PIRSF" id="PIRSF000098">
    <property type="entry name" value="Homoser_dehydrog"/>
    <property type="match status" value="1"/>
</dbReference>
<protein>
    <recommendedName>
        <fullName evidence="5 10">Homoserine dehydrogenase</fullName>
        <ecNumber evidence="4 10">1.1.1.3</ecNumber>
    </recommendedName>
</protein>
<dbReference type="PANTHER" id="PTHR43331:SF1">
    <property type="entry name" value="HOMOSERINE DEHYDROGENASE"/>
    <property type="match status" value="1"/>
</dbReference>
<accession>A0ABP7EC79</accession>
<comment type="pathway">
    <text evidence="1 10">Amino-acid biosynthesis; L-threonine biosynthesis; L-threonine from L-aspartate: step 3/5.</text>
</comment>
<dbReference type="Gene3D" id="3.40.50.720">
    <property type="entry name" value="NAD(P)-binding Rossmann-like Domain"/>
    <property type="match status" value="1"/>
</dbReference>
<dbReference type="InterPro" id="IPR001342">
    <property type="entry name" value="HDH_cat"/>
</dbReference>
<evidence type="ECO:0000256" key="8">
    <source>
        <dbReference type="ARBA" id="ARBA00023002"/>
    </source>
</evidence>
<feature type="domain" description="Homoserine dehydrogenase catalytic" evidence="12">
    <location>
        <begin position="133"/>
        <end position="311"/>
    </location>
</feature>
<dbReference type="InterPro" id="IPR016204">
    <property type="entry name" value="HDH"/>
</dbReference>
<organism evidence="14 15">
    <name type="scientific">Salinicoccus jeotgali</name>
    <dbReference type="NCBI Taxonomy" id="381634"/>
    <lineage>
        <taxon>Bacteria</taxon>
        <taxon>Bacillati</taxon>
        <taxon>Bacillota</taxon>
        <taxon>Bacilli</taxon>
        <taxon>Bacillales</taxon>
        <taxon>Staphylococcaceae</taxon>
        <taxon>Salinicoccus</taxon>
    </lineage>
</organism>
<feature type="domain" description="Aspartate/homoserine dehydrogenase NAD-binding" evidence="13">
    <location>
        <begin position="7"/>
        <end position="125"/>
    </location>
</feature>
<evidence type="ECO:0000256" key="10">
    <source>
        <dbReference type="RuleBase" id="RU000579"/>
    </source>
</evidence>
<evidence type="ECO:0000256" key="1">
    <source>
        <dbReference type="ARBA" id="ARBA00005056"/>
    </source>
</evidence>
<dbReference type="PROSITE" id="PS01042">
    <property type="entry name" value="HOMOSER_DHGENASE"/>
    <property type="match status" value="1"/>
</dbReference>
<comment type="similarity">
    <text evidence="3 11">Belongs to the homoserine dehydrogenase family.</text>
</comment>
<dbReference type="InterPro" id="IPR019811">
    <property type="entry name" value="HDH_CS"/>
</dbReference>
<dbReference type="EC" id="1.1.1.3" evidence="4 10"/>
<keyword evidence="6 10" id="KW-0028">Amino-acid biosynthesis</keyword>
<dbReference type="Pfam" id="PF03447">
    <property type="entry name" value="NAD_binding_3"/>
    <property type="match status" value="1"/>
</dbReference>
<evidence type="ECO:0000313" key="14">
    <source>
        <dbReference type="EMBL" id="GAA3717188.1"/>
    </source>
</evidence>
<dbReference type="RefSeq" id="WP_344700969.1">
    <property type="nucleotide sequence ID" value="NZ_BAABCK010000012.1"/>
</dbReference>
<dbReference type="SUPFAM" id="SSF51735">
    <property type="entry name" value="NAD(P)-binding Rossmann-fold domains"/>
    <property type="match status" value="1"/>
</dbReference>